<evidence type="ECO:0000256" key="1">
    <source>
        <dbReference type="SAM" id="MobiDB-lite"/>
    </source>
</evidence>
<proteinExistence type="predicted"/>
<dbReference type="SUPFAM" id="SSF56219">
    <property type="entry name" value="DNase I-like"/>
    <property type="match status" value="1"/>
</dbReference>
<feature type="domain" description="Endonuclease/exonuclease/phosphatase" evidence="2">
    <location>
        <begin position="74"/>
        <end position="273"/>
    </location>
</feature>
<dbReference type="InterPro" id="IPR005135">
    <property type="entry name" value="Endo/exonuclease/phosphatase"/>
</dbReference>
<dbReference type="Gene3D" id="3.60.10.10">
    <property type="entry name" value="Endonuclease/exonuclease/phosphatase"/>
    <property type="match status" value="1"/>
</dbReference>
<accession>A0AAE1Q511</accession>
<reference evidence="3" key="1">
    <citation type="submission" date="2023-11" db="EMBL/GenBank/DDBJ databases">
        <title>Genome assemblies of two species of porcelain crab, Petrolisthes cinctipes and Petrolisthes manimaculis (Anomura: Porcellanidae).</title>
        <authorList>
            <person name="Angst P."/>
        </authorList>
    </citation>
    <scope>NUCLEOTIDE SEQUENCE</scope>
    <source>
        <strain evidence="3">PB745_02</strain>
        <tissue evidence="3">Gill</tissue>
    </source>
</reference>
<dbReference type="Proteomes" id="UP001292094">
    <property type="component" value="Unassembled WGS sequence"/>
</dbReference>
<dbReference type="EMBL" id="JAWZYT010000795">
    <property type="protein sequence ID" value="KAK4318847.1"/>
    <property type="molecule type" value="Genomic_DNA"/>
</dbReference>
<feature type="region of interest" description="Disordered" evidence="1">
    <location>
        <begin position="20"/>
        <end position="46"/>
    </location>
</feature>
<evidence type="ECO:0000313" key="4">
    <source>
        <dbReference type="Proteomes" id="UP001292094"/>
    </source>
</evidence>
<feature type="region of interest" description="Disordered" evidence="1">
    <location>
        <begin position="549"/>
        <end position="568"/>
    </location>
</feature>
<evidence type="ECO:0000259" key="2">
    <source>
        <dbReference type="Pfam" id="PF03372"/>
    </source>
</evidence>
<comment type="caution">
    <text evidence="3">The sequence shown here is derived from an EMBL/GenBank/DDBJ whole genome shotgun (WGS) entry which is preliminary data.</text>
</comment>
<dbReference type="GO" id="GO:0003824">
    <property type="term" value="F:catalytic activity"/>
    <property type="evidence" value="ECO:0007669"/>
    <property type="project" value="InterPro"/>
</dbReference>
<dbReference type="AlphaFoldDB" id="A0AAE1Q511"/>
<dbReference type="Pfam" id="PF03372">
    <property type="entry name" value="Exo_endo_phos"/>
    <property type="match status" value="1"/>
</dbReference>
<gene>
    <name evidence="3" type="ORF">Pmani_010169</name>
</gene>
<name>A0AAE1Q511_9EUCA</name>
<keyword evidence="4" id="KW-1185">Reference proteome</keyword>
<sequence length="568" mass="63790">MITSNRRIWTSFSARRRSRPSPIVASCRHQPPRRIHAYAPPSNQQTTNTIMERQGAEDASHGDQTTGPPRLKVLQWNVQGLRPKRHQVLQAVFEEHLDIVLLQETLTPTDFEWRVAGYTPHMLPSLEGTRGCATLVRSTIPHLRVPAPVHCGDGVEVLALELQVGGLLLLVYNIYRSQRHQLEAGELLSLASHSSVLVAGDLNAHHPMLQSPSPTNETGRHLAVLLEDIPHVRLLNTGEATHTQGGRLDLTVVSSDLAVDAIWQVHPTLTSDHFATLTSLPVAPPAPLRPPPRWNIRRADWSRFQASLDEWRADYQPPDDLHQQERDLTAAIQTAATTAIPRCAPSRRHRTDWWYYNEEVREHNHRVNLHRKLYKKRPNPNNLRLLQEVVARARQVSLRAKEDKWLEWCATFSQHTSLGQIWRSVRTASGVAPPWPAAHPHPQQEAERLATIFTSRGSSNQLPLHTQLTQQQLRPHRDEAVKEAMEVADMTDRPFSLQELQQAKRRGRDTATGADGVPYSMLAHAGPAGDTALLVSHAQRLVDSGTPAACLEGSRYPTDPQTERAHQA</sequence>
<dbReference type="PANTHER" id="PTHR33273">
    <property type="entry name" value="DOMAIN-CONTAINING PROTEIN, PUTATIVE-RELATED"/>
    <property type="match status" value="1"/>
</dbReference>
<evidence type="ECO:0000313" key="3">
    <source>
        <dbReference type="EMBL" id="KAK4318847.1"/>
    </source>
</evidence>
<dbReference type="InterPro" id="IPR036691">
    <property type="entry name" value="Endo/exonu/phosph_ase_sf"/>
</dbReference>
<protein>
    <recommendedName>
        <fullName evidence="2">Endonuclease/exonuclease/phosphatase domain-containing protein</fullName>
    </recommendedName>
</protein>
<organism evidence="3 4">
    <name type="scientific">Petrolisthes manimaculis</name>
    <dbReference type="NCBI Taxonomy" id="1843537"/>
    <lineage>
        <taxon>Eukaryota</taxon>
        <taxon>Metazoa</taxon>
        <taxon>Ecdysozoa</taxon>
        <taxon>Arthropoda</taxon>
        <taxon>Crustacea</taxon>
        <taxon>Multicrustacea</taxon>
        <taxon>Malacostraca</taxon>
        <taxon>Eumalacostraca</taxon>
        <taxon>Eucarida</taxon>
        <taxon>Decapoda</taxon>
        <taxon>Pleocyemata</taxon>
        <taxon>Anomura</taxon>
        <taxon>Galatheoidea</taxon>
        <taxon>Porcellanidae</taxon>
        <taxon>Petrolisthes</taxon>
    </lineage>
</organism>
<dbReference type="PANTHER" id="PTHR33273:SF4">
    <property type="entry name" value="ENDONUCLEASE_EXONUCLEASE_PHOSPHATASE DOMAIN-CONTAINING PROTEIN"/>
    <property type="match status" value="1"/>
</dbReference>